<dbReference type="Gene3D" id="3.40.50.720">
    <property type="entry name" value="NAD(P)-binding Rossmann-like Domain"/>
    <property type="match status" value="1"/>
</dbReference>
<comment type="caution">
    <text evidence="3">The sequence shown here is derived from an EMBL/GenBank/DDBJ whole genome shotgun (WGS) entry which is preliminary data.</text>
</comment>
<evidence type="ECO:0000313" key="4">
    <source>
        <dbReference type="Proteomes" id="UP000617634"/>
    </source>
</evidence>
<dbReference type="Gene3D" id="3.40.50.300">
    <property type="entry name" value="P-loop containing nucleotide triphosphate hydrolases"/>
    <property type="match status" value="1"/>
</dbReference>
<name>A0A931MJP3_9SPHN</name>
<dbReference type="Pfam" id="PF17396">
    <property type="entry name" value="DUF1611_N"/>
    <property type="match status" value="1"/>
</dbReference>
<accession>A0A931MJP3</accession>
<dbReference type="Pfam" id="PF07755">
    <property type="entry name" value="DUF1611"/>
    <property type="match status" value="1"/>
</dbReference>
<dbReference type="InterPro" id="IPR035086">
    <property type="entry name" value="DgcN-like_C"/>
</dbReference>
<dbReference type="InterPro" id="IPR027417">
    <property type="entry name" value="P-loop_NTPase"/>
</dbReference>
<feature type="domain" description="D-glutamate N-acetyltransferase-like N-terminal" evidence="2">
    <location>
        <begin position="48"/>
        <end position="122"/>
    </location>
</feature>
<evidence type="ECO:0000313" key="3">
    <source>
        <dbReference type="EMBL" id="MBH0112027.1"/>
    </source>
</evidence>
<evidence type="ECO:0000259" key="1">
    <source>
        <dbReference type="Pfam" id="PF07755"/>
    </source>
</evidence>
<protein>
    <submittedName>
        <fullName evidence="3">DUF1611 domain-containing protein</fullName>
    </submittedName>
</protein>
<reference evidence="3" key="1">
    <citation type="submission" date="2020-11" db="EMBL/GenBank/DDBJ databases">
        <title>Novosphingobium aureum sp. nov., a marine bacterium isolated from sediment of a salt flat.</title>
        <authorList>
            <person name="Yoo Y."/>
            <person name="Kim J.-J."/>
        </authorList>
    </citation>
    <scope>NUCLEOTIDE SEQUENCE</scope>
    <source>
        <strain evidence="3">YJ-S2-02</strain>
    </source>
</reference>
<dbReference type="InterPro" id="IPR035402">
    <property type="entry name" value="DgcN-like_N"/>
</dbReference>
<dbReference type="PANTHER" id="PTHR40690">
    <property type="entry name" value="GLL3100 PROTEIN"/>
    <property type="match status" value="1"/>
</dbReference>
<dbReference type="PANTHER" id="PTHR40690:SF1">
    <property type="entry name" value="DUF1611 DOMAIN-CONTAINING PROTEIN"/>
    <property type="match status" value="1"/>
</dbReference>
<keyword evidence="4" id="KW-1185">Reference proteome</keyword>
<evidence type="ECO:0000259" key="2">
    <source>
        <dbReference type="Pfam" id="PF17396"/>
    </source>
</evidence>
<gene>
    <name evidence="3" type="ORF">I5E68_03550</name>
</gene>
<sequence>MVEGPFLLYLGDKSNPLDVKTSRGLATFRSNDCIGEFREDSCPLTLGLPRMDVTQAVAAGARSLVLGIATSGGRIEEAMVPHILAALDADLDVVSGLHQRLDADPRIVERAKANARRLIDVRLAPRDLRVGTGQRRPGRRLLTVGTDCAVGKMYTSLALVAGMHERGMAARFRATGQTGVLIAGEGIVIDSVIADFISGAAEALSPAREDGGWDVIEGQGSLFNPSFAGVSLGLLHGAQPDALVLCHDPSRPHMRGLAHMPVPDLAICMAENLRCVRLTSPEAQFVGVSINGSQMDPAKASDLRARIEDELGLPCIDPVATGTGPILERIAARFPS</sequence>
<dbReference type="PIRSF" id="PIRSF026760">
    <property type="entry name" value="UCP026760"/>
    <property type="match status" value="1"/>
</dbReference>
<dbReference type="EMBL" id="JADZGI010000001">
    <property type="protein sequence ID" value="MBH0112027.1"/>
    <property type="molecule type" value="Genomic_DNA"/>
</dbReference>
<dbReference type="AlphaFoldDB" id="A0A931MJP3"/>
<feature type="domain" description="D-glutamate N-acetyltransferase-like C-terminal" evidence="1">
    <location>
        <begin position="130"/>
        <end position="326"/>
    </location>
</feature>
<organism evidence="3 4">
    <name type="scientific">Novosphingobium aureum</name>
    <dbReference type="NCBI Taxonomy" id="2792964"/>
    <lineage>
        <taxon>Bacteria</taxon>
        <taxon>Pseudomonadati</taxon>
        <taxon>Pseudomonadota</taxon>
        <taxon>Alphaproteobacteria</taxon>
        <taxon>Sphingomonadales</taxon>
        <taxon>Sphingomonadaceae</taxon>
        <taxon>Novosphingobium</taxon>
    </lineage>
</organism>
<dbReference type="SUPFAM" id="SSF52540">
    <property type="entry name" value="P-loop containing nucleoside triphosphate hydrolases"/>
    <property type="match status" value="1"/>
</dbReference>
<dbReference type="InterPro" id="IPR011669">
    <property type="entry name" value="DgcN-like"/>
</dbReference>
<proteinExistence type="predicted"/>
<dbReference type="Proteomes" id="UP000617634">
    <property type="component" value="Unassembled WGS sequence"/>
</dbReference>